<dbReference type="InterPro" id="IPR019734">
    <property type="entry name" value="TPR_rpt"/>
</dbReference>
<proteinExistence type="predicted"/>
<sequence>MFNQTSLSLREARAIGAYIRFMRKKKHLTQEQVCEGICSVTYLSKIETGKVIPNPEIIDHLYERLGVTTNSDLKLDFDHLKITLYECRQAFDNVNYPKAEELYQELNKFEDYFQQEPEFFHQFRLLTFYHRLVTYKMDEAALIFEELSNIVDQFNQEKQLQFYNYAGIYYGIKQDYSKSLEMLLKAEDSMEYLQKKNPHLMLHLALTYSHLKNSVMAIFYANQALTIFDSELLYLKSIDCKMIIGISYTRSGNYHAAEKVFKNIYKLGDSLGLNTIRALALHNLAFNYGFLNNKPLAKEAYLNSLSFREENDPKIADTTLYLIDILIEEGNYEDAKTQLNKLQQYTWLTKKSKIEMQLAWYKLNHKAFPDDLDDEMNYINYLQEIVIPHYQSMEEKEFLKKKYKELGEYFYRNRKYKLSSQYLLKLTET</sequence>
<gene>
    <name evidence="2" type="ORF">KP78_18830</name>
</gene>
<dbReference type="STRING" id="889306.KP78_18830"/>
<dbReference type="InterPro" id="IPR011990">
    <property type="entry name" value="TPR-like_helical_dom_sf"/>
</dbReference>
<name>A0A0C2R8Y9_9BACL</name>
<dbReference type="PANTHER" id="PTHR37038:SF14">
    <property type="entry name" value="TRANSCRIPTIONAL ACTIVATOR"/>
    <property type="match status" value="1"/>
</dbReference>
<dbReference type="SMART" id="SM00530">
    <property type="entry name" value="HTH_XRE"/>
    <property type="match status" value="1"/>
</dbReference>
<dbReference type="OrthoDB" id="252257at2"/>
<dbReference type="AlphaFoldDB" id="A0A0C2R8Y9"/>
<dbReference type="EMBL" id="JXRP01000016">
    <property type="protein sequence ID" value="KIL46765.1"/>
    <property type="molecule type" value="Genomic_DNA"/>
</dbReference>
<protein>
    <recommendedName>
        <fullName evidence="1">HTH cro/C1-type domain-containing protein</fullName>
    </recommendedName>
</protein>
<dbReference type="RefSeq" id="WP_041088159.1">
    <property type="nucleotide sequence ID" value="NZ_JXRP01000016.1"/>
</dbReference>
<comment type="caution">
    <text evidence="2">The sequence shown here is derived from an EMBL/GenBank/DDBJ whole genome shotgun (WGS) entry which is preliminary data.</text>
</comment>
<dbReference type="PROSITE" id="PS50943">
    <property type="entry name" value="HTH_CROC1"/>
    <property type="match status" value="1"/>
</dbReference>
<evidence type="ECO:0000313" key="2">
    <source>
        <dbReference type="EMBL" id="KIL46765.1"/>
    </source>
</evidence>
<feature type="domain" description="HTH cro/C1-type" evidence="1">
    <location>
        <begin position="19"/>
        <end position="73"/>
    </location>
</feature>
<dbReference type="PATRIC" id="fig|889306.3.peg.1898"/>
<dbReference type="InterPro" id="IPR001387">
    <property type="entry name" value="Cro/C1-type_HTH"/>
</dbReference>
<dbReference type="Gene3D" id="1.25.40.10">
    <property type="entry name" value="Tetratricopeptide repeat domain"/>
    <property type="match status" value="1"/>
</dbReference>
<organism evidence="2 3">
    <name type="scientific">Jeotgalibacillus soli</name>
    <dbReference type="NCBI Taxonomy" id="889306"/>
    <lineage>
        <taxon>Bacteria</taxon>
        <taxon>Bacillati</taxon>
        <taxon>Bacillota</taxon>
        <taxon>Bacilli</taxon>
        <taxon>Bacillales</taxon>
        <taxon>Caryophanaceae</taxon>
        <taxon>Jeotgalibacillus</taxon>
    </lineage>
</organism>
<dbReference type="CDD" id="cd00093">
    <property type="entry name" value="HTH_XRE"/>
    <property type="match status" value="1"/>
</dbReference>
<accession>A0A0C2R8Y9</accession>
<dbReference type="SUPFAM" id="SSF48452">
    <property type="entry name" value="TPR-like"/>
    <property type="match status" value="1"/>
</dbReference>
<dbReference type="SMART" id="SM00028">
    <property type="entry name" value="TPR"/>
    <property type="match status" value="3"/>
</dbReference>
<dbReference type="Proteomes" id="UP000031938">
    <property type="component" value="Unassembled WGS sequence"/>
</dbReference>
<evidence type="ECO:0000259" key="1">
    <source>
        <dbReference type="PROSITE" id="PS50943"/>
    </source>
</evidence>
<dbReference type="GO" id="GO:0003677">
    <property type="term" value="F:DNA binding"/>
    <property type="evidence" value="ECO:0007669"/>
    <property type="project" value="InterPro"/>
</dbReference>
<dbReference type="InterPro" id="IPR010982">
    <property type="entry name" value="Lambda_DNA-bd_dom_sf"/>
</dbReference>
<dbReference type="SUPFAM" id="SSF47413">
    <property type="entry name" value="lambda repressor-like DNA-binding domains"/>
    <property type="match status" value="1"/>
</dbReference>
<reference evidence="2 3" key="1">
    <citation type="submission" date="2015-01" db="EMBL/GenBank/DDBJ databases">
        <title>Genome sequencing of Jeotgalibacillus soli.</title>
        <authorList>
            <person name="Goh K.M."/>
            <person name="Chan K.-G."/>
            <person name="Yaakop A.S."/>
            <person name="Ee R."/>
            <person name="Gan H.M."/>
            <person name="Chan C.S."/>
        </authorList>
    </citation>
    <scope>NUCLEOTIDE SEQUENCE [LARGE SCALE GENOMIC DNA]</scope>
    <source>
        <strain evidence="2 3">P9</strain>
    </source>
</reference>
<keyword evidence="3" id="KW-1185">Reference proteome</keyword>
<dbReference type="Pfam" id="PF01381">
    <property type="entry name" value="HTH_3"/>
    <property type="match status" value="1"/>
</dbReference>
<dbReference type="PANTHER" id="PTHR37038">
    <property type="entry name" value="TRANSCRIPTIONAL REGULATOR-RELATED"/>
    <property type="match status" value="1"/>
</dbReference>
<evidence type="ECO:0000313" key="3">
    <source>
        <dbReference type="Proteomes" id="UP000031938"/>
    </source>
</evidence>
<dbReference type="Gene3D" id="1.10.260.40">
    <property type="entry name" value="lambda repressor-like DNA-binding domains"/>
    <property type="match status" value="1"/>
</dbReference>
<dbReference type="InterPro" id="IPR053163">
    <property type="entry name" value="HTH-type_regulator_Rgg"/>
</dbReference>